<dbReference type="SUPFAM" id="SSF90123">
    <property type="entry name" value="ABC transporter transmembrane region"/>
    <property type="match status" value="1"/>
</dbReference>
<dbReference type="Gene3D" id="3.40.50.300">
    <property type="entry name" value="P-loop containing nucleotide triphosphate hydrolases"/>
    <property type="match status" value="1"/>
</dbReference>
<proteinExistence type="predicted"/>
<evidence type="ECO:0000256" key="7">
    <source>
        <dbReference type="SAM" id="Phobius"/>
    </source>
</evidence>
<dbReference type="STRING" id="1423790.BN53_03235"/>
<keyword evidence="5 7" id="KW-1133">Transmembrane helix</keyword>
<evidence type="ECO:0000313" key="11">
    <source>
        <dbReference type="Proteomes" id="UP000009311"/>
    </source>
</evidence>
<keyword evidence="6 7" id="KW-0472">Membrane</keyword>
<feature type="transmembrane region" description="Helical" evidence="7">
    <location>
        <begin position="120"/>
        <end position="138"/>
    </location>
</feature>
<evidence type="ECO:0000256" key="1">
    <source>
        <dbReference type="ARBA" id="ARBA00004651"/>
    </source>
</evidence>
<dbReference type="GO" id="GO:0016887">
    <property type="term" value="F:ATP hydrolysis activity"/>
    <property type="evidence" value="ECO:0007669"/>
    <property type="project" value="InterPro"/>
</dbReference>
<dbReference type="InterPro" id="IPR003593">
    <property type="entry name" value="AAA+_ATPase"/>
</dbReference>
<name>I7KL57_9LACO</name>
<gene>
    <name evidence="10" type="ORF">BN53_03235</name>
</gene>
<dbReference type="PROSITE" id="PS50893">
    <property type="entry name" value="ABC_TRANSPORTER_2"/>
    <property type="match status" value="1"/>
</dbReference>
<dbReference type="InterPro" id="IPR027417">
    <property type="entry name" value="P-loop_NTPase"/>
</dbReference>
<keyword evidence="11" id="KW-1185">Reference proteome</keyword>
<evidence type="ECO:0000256" key="3">
    <source>
        <dbReference type="ARBA" id="ARBA00022741"/>
    </source>
</evidence>
<dbReference type="OrthoDB" id="2326711at2"/>
<dbReference type="EMBL" id="CAKD01000020">
    <property type="protein sequence ID" value="CCI85104.1"/>
    <property type="molecule type" value="Genomic_DNA"/>
</dbReference>
<dbReference type="PANTHER" id="PTHR24221">
    <property type="entry name" value="ATP-BINDING CASSETTE SUB-FAMILY B"/>
    <property type="match status" value="1"/>
</dbReference>
<dbReference type="Gene3D" id="1.20.1560.10">
    <property type="entry name" value="ABC transporter type 1, transmembrane domain"/>
    <property type="match status" value="1"/>
</dbReference>
<evidence type="ECO:0000256" key="2">
    <source>
        <dbReference type="ARBA" id="ARBA00022692"/>
    </source>
</evidence>
<dbReference type="InterPro" id="IPR011527">
    <property type="entry name" value="ABC1_TM_dom"/>
</dbReference>
<feature type="transmembrane region" description="Helical" evidence="7">
    <location>
        <begin position="52"/>
        <end position="77"/>
    </location>
</feature>
<keyword evidence="2 7" id="KW-0812">Transmembrane</keyword>
<evidence type="ECO:0000256" key="6">
    <source>
        <dbReference type="ARBA" id="ARBA00023136"/>
    </source>
</evidence>
<dbReference type="InterPro" id="IPR036640">
    <property type="entry name" value="ABC1_TM_sf"/>
</dbReference>
<feature type="transmembrane region" description="Helical" evidence="7">
    <location>
        <begin position="262"/>
        <end position="287"/>
    </location>
</feature>
<feature type="transmembrane region" description="Helical" evidence="7">
    <location>
        <begin position="144"/>
        <end position="162"/>
    </location>
</feature>
<dbReference type="SUPFAM" id="SSF52540">
    <property type="entry name" value="P-loop containing nucleoside triphosphate hydrolases"/>
    <property type="match status" value="1"/>
</dbReference>
<protein>
    <submittedName>
        <fullName evidence="10">ABC transporter ATPase and permease component</fullName>
    </submittedName>
</protein>
<feature type="domain" description="ABC transporter" evidence="8">
    <location>
        <begin position="321"/>
        <end position="530"/>
    </location>
</feature>
<dbReference type="InterPro" id="IPR039421">
    <property type="entry name" value="Type_1_exporter"/>
</dbReference>
<evidence type="ECO:0000313" key="10">
    <source>
        <dbReference type="EMBL" id="CCI85104.1"/>
    </source>
</evidence>
<feature type="domain" description="ABC transmembrane type-1" evidence="9">
    <location>
        <begin position="16"/>
        <end position="291"/>
    </location>
</feature>
<keyword evidence="3" id="KW-0547">Nucleotide-binding</keyword>
<organism evidence="10 11">
    <name type="scientific">Lactobacillus pasteurii DSM 23907 = CRBIP 24.76</name>
    <dbReference type="NCBI Taxonomy" id="1423790"/>
    <lineage>
        <taxon>Bacteria</taxon>
        <taxon>Bacillati</taxon>
        <taxon>Bacillota</taxon>
        <taxon>Bacilli</taxon>
        <taxon>Lactobacillales</taxon>
        <taxon>Lactobacillaceae</taxon>
        <taxon>Lactobacillus</taxon>
    </lineage>
</organism>
<dbReference type="PANTHER" id="PTHR24221:SF654">
    <property type="entry name" value="ATP-BINDING CASSETTE SUB-FAMILY B MEMBER 6"/>
    <property type="match status" value="1"/>
</dbReference>
<comment type="caution">
    <text evidence="10">The sequence shown here is derived from an EMBL/GenBank/DDBJ whole genome shotgun (WGS) entry which is preliminary data.</text>
</comment>
<reference evidence="10 11" key="1">
    <citation type="submission" date="2012-06" db="EMBL/GenBank/DDBJ databases">
        <title>Draft Genome Sequence of Lactobacillus pasteurii CRBIP 24.76T.</title>
        <authorList>
            <person name="Cousin S."/>
            <person name="Bouchier C."/>
            <person name="Loux V."/>
            <person name="Ma L."/>
            <person name="Creno S."/>
            <person name="Bizet C."/>
            <person name="Clermont D."/>
        </authorList>
    </citation>
    <scope>NUCLEOTIDE SEQUENCE [LARGE SCALE GENOMIC DNA]</scope>
    <source>
        <strain evidence="11">CRBIP 24.76T</strain>
    </source>
</reference>
<comment type="subcellular location">
    <subcellularLocation>
        <location evidence="1">Cell membrane</location>
        <topology evidence="1">Multi-pass membrane protein</topology>
    </subcellularLocation>
</comment>
<dbReference type="InterPro" id="IPR017871">
    <property type="entry name" value="ABC_transporter-like_CS"/>
</dbReference>
<dbReference type="PROSITE" id="PS00211">
    <property type="entry name" value="ABC_TRANSPORTER_1"/>
    <property type="match status" value="1"/>
</dbReference>
<dbReference type="eggNOG" id="COG1132">
    <property type="taxonomic scope" value="Bacteria"/>
</dbReference>
<evidence type="ECO:0000259" key="8">
    <source>
        <dbReference type="PROSITE" id="PS50893"/>
    </source>
</evidence>
<dbReference type="Proteomes" id="UP000009311">
    <property type="component" value="Unassembled WGS sequence"/>
</dbReference>
<dbReference type="PROSITE" id="PS50929">
    <property type="entry name" value="ABC_TM1F"/>
    <property type="match status" value="1"/>
</dbReference>
<dbReference type="GO" id="GO:0005886">
    <property type="term" value="C:plasma membrane"/>
    <property type="evidence" value="ECO:0007669"/>
    <property type="project" value="UniProtKB-SubCell"/>
</dbReference>
<feature type="transmembrane region" description="Helical" evidence="7">
    <location>
        <begin position="234"/>
        <end position="256"/>
    </location>
</feature>
<dbReference type="SMART" id="SM00382">
    <property type="entry name" value="AAA"/>
    <property type="match status" value="1"/>
</dbReference>
<dbReference type="GO" id="GO:0034040">
    <property type="term" value="F:ATPase-coupled lipid transmembrane transporter activity"/>
    <property type="evidence" value="ECO:0007669"/>
    <property type="project" value="TreeGrafter"/>
</dbReference>
<dbReference type="GO" id="GO:0005524">
    <property type="term" value="F:ATP binding"/>
    <property type="evidence" value="ECO:0007669"/>
    <property type="project" value="UniProtKB-KW"/>
</dbReference>
<dbReference type="AlphaFoldDB" id="I7KL57"/>
<dbReference type="InterPro" id="IPR025662">
    <property type="entry name" value="Sigma_54_int_dom_ATP-bd_1"/>
</dbReference>
<keyword evidence="4" id="KW-0067">ATP-binding</keyword>
<dbReference type="PATRIC" id="fig|1423790.3.peg.1125"/>
<feature type="transmembrane region" description="Helical" evidence="7">
    <location>
        <begin position="12"/>
        <end position="32"/>
    </location>
</feature>
<evidence type="ECO:0000256" key="5">
    <source>
        <dbReference type="ARBA" id="ARBA00022989"/>
    </source>
</evidence>
<dbReference type="PROSITE" id="PS00675">
    <property type="entry name" value="SIGMA54_INTERACT_1"/>
    <property type="match status" value="1"/>
</dbReference>
<dbReference type="InterPro" id="IPR003439">
    <property type="entry name" value="ABC_transporter-like_ATP-bd"/>
</dbReference>
<dbReference type="Pfam" id="PF00005">
    <property type="entry name" value="ABC_tran"/>
    <property type="match status" value="1"/>
</dbReference>
<evidence type="ECO:0000259" key="9">
    <source>
        <dbReference type="PROSITE" id="PS50929"/>
    </source>
</evidence>
<dbReference type="GO" id="GO:0140359">
    <property type="term" value="F:ABC-type transporter activity"/>
    <property type="evidence" value="ECO:0007669"/>
    <property type="project" value="InterPro"/>
</dbReference>
<evidence type="ECO:0000256" key="4">
    <source>
        <dbReference type="ARBA" id="ARBA00022840"/>
    </source>
</evidence>
<accession>I7KL57</accession>
<sequence>MISINNMLRQNLVRSATILLSCILSALLTVFVRYNLTWQANLLQKNDFKGFFFLSIISLLAYILGTFLNYFGTYYLLSKNIQQYSHSIRAELLKRYSSDLVVSKAKNDMVNNIEIIENRYFILLVALFDNFCLLIFSILAILSLHWIIVITTLALAIILLKLPDIFKRVLEETSFSTSNQTKNYIESIANWVNGLDILRRFNKYDVYTRKLSIASKLYTDACIKNIRVGKSASLVVIVGNVVAQLMILALTGILIINSAVPFGAIFSIGTLIGYTFSYVVILANGLIQMKSGGAVVKQLNSQLNQGPVKVNEVSDYQVEKYIIKDVSIKFDNGTKILYPNIDIDYGEKILLTGQSGTGKSSLFKVLLGQLQTATGEIEVIDKNGKTYPLESANIGYVPQDPILLPASIIDNITMFSSNLRAQALEIIEQVKLKKDINKFRDGVDSLINAAGSNLSGGQKQKIILARTLLYKKPLILIDEGTSAIDARSSEEILRVVTNIDATVIVIGHNLSSSMKKLFDKEITLQPIDPDLK</sequence>